<dbReference type="AlphaFoldDB" id="A0A8J5EE18"/>
<dbReference type="GO" id="GO:0032502">
    <property type="term" value="P:developmental process"/>
    <property type="evidence" value="ECO:0007669"/>
    <property type="project" value="InterPro"/>
</dbReference>
<dbReference type="EMBL" id="JACMSC010000019">
    <property type="protein sequence ID" value="KAG6473599.1"/>
    <property type="molecule type" value="Genomic_DNA"/>
</dbReference>
<dbReference type="GO" id="GO:0006351">
    <property type="term" value="P:DNA-templated transcription"/>
    <property type="evidence" value="ECO:0007669"/>
    <property type="project" value="UniProtKB-UniRule"/>
</dbReference>
<keyword evidence="5" id="KW-0010">Activator</keyword>
<organism evidence="8 9">
    <name type="scientific">Zingiber officinale</name>
    <name type="common">Ginger</name>
    <name type="synonym">Amomum zingiber</name>
    <dbReference type="NCBI Taxonomy" id="94328"/>
    <lineage>
        <taxon>Eukaryota</taxon>
        <taxon>Viridiplantae</taxon>
        <taxon>Streptophyta</taxon>
        <taxon>Embryophyta</taxon>
        <taxon>Tracheophyta</taxon>
        <taxon>Spermatophyta</taxon>
        <taxon>Magnoliopsida</taxon>
        <taxon>Liliopsida</taxon>
        <taxon>Zingiberales</taxon>
        <taxon>Zingiberaceae</taxon>
        <taxon>Zingiber</taxon>
    </lineage>
</organism>
<keyword evidence="5" id="KW-0805">Transcription regulation</keyword>
<feature type="short sequence motif" description="Bipartite nuclear localization signal" evidence="4">
    <location>
        <begin position="65"/>
        <end position="75"/>
    </location>
</feature>
<dbReference type="GO" id="GO:0005634">
    <property type="term" value="C:nucleus"/>
    <property type="evidence" value="ECO:0007669"/>
    <property type="project" value="UniProtKB-SubCell"/>
</dbReference>
<comment type="caution">
    <text evidence="8">The sequence shown here is derived from an EMBL/GenBank/DDBJ whole genome shotgun (WGS) entry which is preliminary data.</text>
</comment>
<reference evidence="8 9" key="1">
    <citation type="submission" date="2020-08" db="EMBL/GenBank/DDBJ databases">
        <title>Plant Genome Project.</title>
        <authorList>
            <person name="Zhang R.-G."/>
        </authorList>
    </citation>
    <scope>NUCLEOTIDE SEQUENCE [LARGE SCALE GENOMIC DNA]</scope>
    <source>
        <tissue evidence="8">Rhizome</tissue>
    </source>
</reference>
<dbReference type="InterPro" id="IPR014978">
    <property type="entry name" value="Gln-Leu-Gln_QLQ"/>
</dbReference>
<dbReference type="InterPro" id="IPR031137">
    <property type="entry name" value="GRF"/>
</dbReference>
<dbReference type="Proteomes" id="UP000734854">
    <property type="component" value="Unassembled WGS sequence"/>
</dbReference>
<dbReference type="PROSITE" id="PS51667">
    <property type="entry name" value="WRC"/>
    <property type="match status" value="1"/>
</dbReference>
<proteinExistence type="inferred from homology"/>
<dbReference type="SMART" id="SM00951">
    <property type="entry name" value="QLQ"/>
    <property type="match status" value="1"/>
</dbReference>
<evidence type="ECO:0000313" key="9">
    <source>
        <dbReference type="Proteomes" id="UP000734854"/>
    </source>
</evidence>
<evidence type="ECO:0000256" key="2">
    <source>
        <dbReference type="ARBA" id="ARBA00008122"/>
    </source>
</evidence>
<feature type="domain" description="WRC" evidence="7">
    <location>
        <begin position="60"/>
        <end position="104"/>
    </location>
</feature>
<dbReference type="PROSITE" id="PS51666">
    <property type="entry name" value="QLQ"/>
    <property type="match status" value="1"/>
</dbReference>
<dbReference type="Pfam" id="PF08880">
    <property type="entry name" value="QLQ"/>
    <property type="match status" value="1"/>
</dbReference>
<protein>
    <recommendedName>
        <fullName evidence="5">Growth-regulating factor</fullName>
    </recommendedName>
</protein>
<dbReference type="PANTHER" id="PTHR31602">
    <property type="entry name" value="GROWTH-REGULATING FACTOR 5"/>
    <property type="match status" value="1"/>
</dbReference>
<sequence length="232" mass="26373">MMMMGEGSGRPFTVTQLQELELQSLIFKCLASGTAVPPDLTLGLRRNFLVPFLPHASSVDAEPGRCRRTDGKKWRCSKEVHPNSKYCDRHMHRGKNRSRKPLELLSSSTVLHTHSFLLPSSSSPFHKCSDSKEFVNGCPSFGGQVEKLVVSSAEEARQRYGHRQVVHAHSGICLAEEDKETERFEFGAHFEVANLEEEKTRNGRQFHWFLDEKPLKVEGSWMRVGLDQLEHI</sequence>
<feature type="short sequence motif" description="Bipartite nuclear localization signal" evidence="4">
    <location>
        <begin position="93"/>
        <end position="100"/>
    </location>
</feature>
<evidence type="ECO:0000313" key="8">
    <source>
        <dbReference type="EMBL" id="KAG6473599.1"/>
    </source>
</evidence>
<dbReference type="GO" id="GO:0006355">
    <property type="term" value="P:regulation of DNA-templated transcription"/>
    <property type="evidence" value="ECO:0007669"/>
    <property type="project" value="InterPro"/>
</dbReference>
<evidence type="ECO:0000259" key="6">
    <source>
        <dbReference type="PROSITE" id="PS51666"/>
    </source>
</evidence>
<comment type="domain">
    <text evidence="5">The QLQ domain and WRC domain may be involved in protein-protein interaction and DNA-binding, respectively.</text>
</comment>
<keyword evidence="5" id="KW-0804">Transcription</keyword>
<comment type="subcellular location">
    <subcellularLocation>
        <location evidence="1 4 5">Nucleus</location>
    </subcellularLocation>
</comment>
<evidence type="ECO:0000256" key="1">
    <source>
        <dbReference type="ARBA" id="ARBA00004123"/>
    </source>
</evidence>
<evidence type="ECO:0000256" key="3">
    <source>
        <dbReference type="ARBA" id="ARBA00023242"/>
    </source>
</evidence>
<dbReference type="Pfam" id="PF08879">
    <property type="entry name" value="WRC"/>
    <property type="match status" value="1"/>
</dbReference>
<keyword evidence="3 4" id="KW-0539">Nucleus</keyword>
<gene>
    <name evidence="8" type="ORF">ZIOFF_067516</name>
</gene>
<accession>A0A8J5EE18</accession>
<dbReference type="PANTHER" id="PTHR31602:SF8">
    <property type="entry name" value="GROWTH-REGULATING FACTOR 5"/>
    <property type="match status" value="1"/>
</dbReference>
<evidence type="ECO:0000256" key="4">
    <source>
        <dbReference type="PROSITE-ProRule" id="PRU01002"/>
    </source>
</evidence>
<dbReference type="GO" id="GO:0005524">
    <property type="term" value="F:ATP binding"/>
    <property type="evidence" value="ECO:0007669"/>
    <property type="project" value="UniProtKB-UniRule"/>
</dbReference>
<comment type="similarity">
    <text evidence="2 5">Belongs to the GRF family.</text>
</comment>
<evidence type="ECO:0000256" key="5">
    <source>
        <dbReference type="RuleBase" id="RU367127"/>
    </source>
</evidence>
<keyword evidence="9" id="KW-1185">Reference proteome</keyword>
<dbReference type="InterPro" id="IPR014977">
    <property type="entry name" value="WRC_dom"/>
</dbReference>
<evidence type="ECO:0000259" key="7">
    <source>
        <dbReference type="PROSITE" id="PS51667"/>
    </source>
</evidence>
<feature type="domain" description="QLQ" evidence="6">
    <location>
        <begin position="11"/>
        <end position="46"/>
    </location>
</feature>
<comment type="function">
    <text evidence="5">Transcription activator.</text>
</comment>
<name>A0A8J5EE18_ZINOF</name>